<evidence type="ECO:0000256" key="1">
    <source>
        <dbReference type="SAM" id="Phobius"/>
    </source>
</evidence>
<organism evidence="2 3">
    <name type="scientific">Lentzea xinjiangensis</name>
    <dbReference type="NCBI Taxonomy" id="402600"/>
    <lineage>
        <taxon>Bacteria</taxon>
        <taxon>Bacillati</taxon>
        <taxon>Actinomycetota</taxon>
        <taxon>Actinomycetes</taxon>
        <taxon>Pseudonocardiales</taxon>
        <taxon>Pseudonocardiaceae</taxon>
        <taxon>Lentzea</taxon>
    </lineage>
</organism>
<feature type="transmembrane region" description="Helical" evidence="1">
    <location>
        <begin position="168"/>
        <end position="189"/>
    </location>
</feature>
<protein>
    <submittedName>
        <fullName evidence="2">Uncharacterized protein</fullName>
    </submittedName>
</protein>
<keyword evidence="1" id="KW-0812">Transmembrane</keyword>
<accession>A0A1H9MGR2</accession>
<dbReference type="EMBL" id="FOFR01000009">
    <property type="protein sequence ID" value="SER22363.1"/>
    <property type="molecule type" value="Genomic_DNA"/>
</dbReference>
<gene>
    <name evidence="2" type="ORF">SAMN05216188_10932</name>
</gene>
<dbReference type="AlphaFoldDB" id="A0A1H9MGR2"/>
<keyword evidence="1" id="KW-0472">Membrane</keyword>
<name>A0A1H9MGR2_9PSEU</name>
<evidence type="ECO:0000313" key="2">
    <source>
        <dbReference type="EMBL" id="SER22363.1"/>
    </source>
</evidence>
<feature type="transmembrane region" description="Helical" evidence="1">
    <location>
        <begin position="65"/>
        <end position="83"/>
    </location>
</feature>
<evidence type="ECO:0000313" key="3">
    <source>
        <dbReference type="Proteomes" id="UP000199352"/>
    </source>
</evidence>
<dbReference type="STRING" id="402600.SAMN05216188_10932"/>
<sequence length="201" mass="22055">MTEHRPEVQSKRLVRASVLALAIAAGSFLILTVGKAVIVVAFAIAICWIFYVITLANYRPGPSKWAGVTAMVIGIATLFPAHIGGHSLWLATFGETLHCDVVSVESHTHRTSPTTYSNKLQCGDRQLSYHPSMYRSTQQPGTKMDIVVDRTDVVPYLEPDKVTLGHSLLFVLALLMNGVFIFLVAWLPVREPVPAAEEQAE</sequence>
<proteinExistence type="predicted"/>
<keyword evidence="1" id="KW-1133">Transmembrane helix</keyword>
<feature type="transmembrane region" description="Helical" evidence="1">
    <location>
        <begin position="37"/>
        <end position="58"/>
    </location>
</feature>
<feature type="transmembrane region" description="Helical" evidence="1">
    <location>
        <begin position="12"/>
        <end position="31"/>
    </location>
</feature>
<reference evidence="3" key="1">
    <citation type="submission" date="2016-10" db="EMBL/GenBank/DDBJ databases">
        <authorList>
            <person name="Varghese N."/>
            <person name="Submissions S."/>
        </authorList>
    </citation>
    <scope>NUCLEOTIDE SEQUENCE [LARGE SCALE GENOMIC DNA]</scope>
    <source>
        <strain evidence="3">CGMCC 4.3525</strain>
    </source>
</reference>
<dbReference type="RefSeq" id="WP_089952803.1">
    <property type="nucleotide sequence ID" value="NZ_FOFR01000009.1"/>
</dbReference>
<dbReference type="Proteomes" id="UP000199352">
    <property type="component" value="Unassembled WGS sequence"/>
</dbReference>
<keyword evidence="3" id="KW-1185">Reference proteome</keyword>
<dbReference type="OrthoDB" id="3700017at2"/>